<dbReference type="RefSeq" id="WP_380147174.1">
    <property type="nucleotide sequence ID" value="NZ_JBHUOR010000030.1"/>
</dbReference>
<keyword evidence="3" id="KW-1185">Reference proteome</keyword>
<protein>
    <submittedName>
        <fullName evidence="2">Phage tail family protein</fullName>
    </submittedName>
</protein>
<dbReference type="Proteomes" id="UP001597568">
    <property type="component" value="Unassembled WGS sequence"/>
</dbReference>
<organism evidence="2 3">
    <name type="scientific">Kurthia populi</name>
    <dbReference type="NCBI Taxonomy" id="1562132"/>
    <lineage>
        <taxon>Bacteria</taxon>
        <taxon>Bacillati</taxon>
        <taxon>Bacillota</taxon>
        <taxon>Bacilli</taxon>
        <taxon>Bacillales</taxon>
        <taxon>Caryophanaceae</taxon>
        <taxon>Kurthia</taxon>
    </lineage>
</organism>
<evidence type="ECO:0000313" key="3">
    <source>
        <dbReference type="Proteomes" id="UP001597568"/>
    </source>
</evidence>
<evidence type="ECO:0000259" key="1">
    <source>
        <dbReference type="Pfam" id="PF22768"/>
    </source>
</evidence>
<dbReference type="Pfam" id="PF22768">
    <property type="entry name" value="SPP1_Dit"/>
    <property type="match status" value="1"/>
</dbReference>
<reference evidence="3" key="1">
    <citation type="journal article" date="2019" name="Int. J. Syst. Evol. Microbiol.">
        <title>The Global Catalogue of Microorganisms (GCM) 10K type strain sequencing project: providing services to taxonomists for standard genome sequencing and annotation.</title>
        <authorList>
            <consortium name="The Broad Institute Genomics Platform"/>
            <consortium name="The Broad Institute Genome Sequencing Center for Infectious Disease"/>
            <person name="Wu L."/>
            <person name="Ma J."/>
        </authorList>
    </citation>
    <scope>NUCLEOTIDE SEQUENCE [LARGE SCALE GENOMIC DNA]</scope>
    <source>
        <strain evidence="3">KCTC 33522</strain>
    </source>
</reference>
<comment type="caution">
    <text evidence="2">The sequence shown here is derived from an EMBL/GenBank/DDBJ whole genome shotgun (WGS) entry which is preliminary data.</text>
</comment>
<feature type="domain" description="Siphovirus-type tail component C-terminal" evidence="1">
    <location>
        <begin position="108"/>
        <end position="215"/>
    </location>
</feature>
<name>A0ABW5XY91_9BACL</name>
<dbReference type="Gene3D" id="2.60.120.860">
    <property type="match status" value="1"/>
</dbReference>
<proteinExistence type="predicted"/>
<accession>A0ABW5XY91</accession>
<sequence>YGDVSERRALMAKVLNPKLGVGTLRYENERIVRIIKCVADGVPLFPDKEGRSQRLQKGSITFIAPSVYWESLDIIEEPPYIPLFKFPFSGTRPFKTGLQQDERIITNDGDAETPLYIELQGPATNPRIINKTTGKYIKVDQDLLIGETMIIDTNPDTAKVIFIDVKGNARNVVHWLDLGSSLASFKLQIGENRIAYVADSDIRNNTFNLTWRKQYNAV</sequence>
<dbReference type="InterPro" id="IPR054738">
    <property type="entry name" value="Siphovirus-type_tail_C"/>
</dbReference>
<gene>
    <name evidence="2" type="ORF">ACFSY7_05690</name>
</gene>
<evidence type="ECO:0000313" key="2">
    <source>
        <dbReference type="EMBL" id="MFD2867989.1"/>
    </source>
</evidence>
<feature type="non-terminal residue" evidence="2">
    <location>
        <position position="1"/>
    </location>
</feature>
<dbReference type="EMBL" id="JBHUOR010000030">
    <property type="protein sequence ID" value="MFD2867989.1"/>
    <property type="molecule type" value="Genomic_DNA"/>
</dbReference>